<organism evidence="7 8">
    <name type="scientific">Erythroxylum novogranatense</name>
    <dbReference type="NCBI Taxonomy" id="1862640"/>
    <lineage>
        <taxon>Eukaryota</taxon>
        <taxon>Viridiplantae</taxon>
        <taxon>Streptophyta</taxon>
        <taxon>Embryophyta</taxon>
        <taxon>Tracheophyta</taxon>
        <taxon>Spermatophyta</taxon>
        <taxon>Magnoliopsida</taxon>
        <taxon>eudicotyledons</taxon>
        <taxon>Gunneridae</taxon>
        <taxon>Pentapetalae</taxon>
        <taxon>rosids</taxon>
        <taxon>fabids</taxon>
        <taxon>Malpighiales</taxon>
        <taxon>Erythroxylaceae</taxon>
        <taxon>Erythroxylum</taxon>
    </lineage>
</organism>
<dbReference type="PANTHER" id="PTHR31279">
    <property type="entry name" value="PROTEIN EXORDIUM-LIKE 5"/>
    <property type="match status" value="1"/>
</dbReference>
<evidence type="ECO:0000256" key="6">
    <source>
        <dbReference type="SAM" id="SignalP"/>
    </source>
</evidence>
<protein>
    <recommendedName>
        <fullName evidence="9">Protein EXORDIUM-like 2</fullName>
    </recommendedName>
</protein>
<accession>A0AAV8U2D1</accession>
<gene>
    <name evidence="7" type="ORF">K2173_027245</name>
</gene>
<dbReference type="InterPro" id="IPR006766">
    <property type="entry name" value="EXORDIUM-like"/>
</dbReference>
<dbReference type="GO" id="GO:0048046">
    <property type="term" value="C:apoplast"/>
    <property type="evidence" value="ECO:0007669"/>
    <property type="project" value="UniProtKB-SubCell"/>
</dbReference>
<evidence type="ECO:0000256" key="5">
    <source>
        <dbReference type="ARBA" id="ARBA00023591"/>
    </source>
</evidence>
<feature type="chain" id="PRO_5043653402" description="Protein EXORDIUM-like 2" evidence="6">
    <location>
        <begin position="26"/>
        <end position="354"/>
    </location>
</feature>
<dbReference type="EMBL" id="JAIWQS010000002">
    <property type="protein sequence ID" value="KAJ8772068.1"/>
    <property type="molecule type" value="Genomic_DNA"/>
</dbReference>
<comment type="subcellular location">
    <subcellularLocation>
        <location evidence="1">Secreted</location>
        <location evidence="1">Extracellular space</location>
        <location evidence="1">Apoplast</location>
    </subcellularLocation>
</comment>
<evidence type="ECO:0000256" key="3">
    <source>
        <dbReference type="ARBA" id="ARBA00022525"/>
    </source>
</evidence>
<keyword evidence="4 6" id="KW-0732">Signal</keyword>
<feature type="signal peptide" evidence="6">
    <location>
        <begin position="1"/>
        <end position="25"/>
    </location>
</feature>
<evidence type="ECO:0000313" key="8">
    <source>
        <dbReference type="Proteomes" id="UP001159364"/>
    </source>
</evidence>
<keyword evidence="8" id="KW-1185">Reference proteome</keyword>
<name>A0AAV8U2D1_9ROSI</name>
<dbReference type="Proteomes" id="UP001159364">
    <property type="component" value="Linkage Group LG02"/>
</dbReference>
<comment type="caution">
    <text evidence="7">The sequence shown here is derived from an EMBL/GenBank/DDBJ whole genome shotgun (WGS) entry which is preliminary data.</text>
</comment>
<keyword evidence="2" id="KW-0052">Apoplast</keyword>
<evidence type="ECO:0000256" key="2">
    <source>
        <dbReference type="ARBA" id="ARBA00022523"/>
    </source>
</evidence>
<dbReference type="AlphaFoldDB" id="A0AAV8U2D1"/>
<sequence length="354" mass="38595">MAPIHHFTSLTSLLVLFILFHPGLARTRNLAALVEEHPLVLKYHNGLLLKGNVTINLLWYGEFSPNQRSIILDFLNSLSSSETLMEPSVSSWWKTTGRYMGGPVTVVVGNQVFDGEYSVGKSLTTDQLAILSSKAGPIKNTVNVVLTSHEVVIDGFCMTKCGTHSSVITESGNLAYAWVGNSVRQCPEQCAWPFHKPMQIPPSPPEPFKPTIYTPPFPRLVPRSLERTMHSPPIPQSVRWPFDRPIYSPKIAPLIPPNNDVGIDGMIMNLATVLAGTVTNPFNNGYFEGPANAPLEAVSACPAIFGKGSYPGYPGQVLVDKSRGASYNAHGINGRKFLLPAMWDPQASACTTLT</sequence>
<evidence type="ECO:0000256" key="1">
    <source>
        <dbReference type="ARBA" id="ARBA00004271"/>
    </source>
</evidence>
<dbReference type="PANTHER" id="PTHR31279:SF78">
    <property type="entry name" value="PROTEIN EXORDIUM-LIKE 2"/>
    <property type="match status" value="1"/>
</dbReference>
<evidence type="ECO:0000256" key="4">
    <source>
        <dbReference type="ARBA" id="ARBA00022729"/>
    </source>
</evidence>
<proteinExistence type="inferred from homology"/>
<keyword evidence="3" id="KW-0964">Secreted</keyword>
<evidence type="ECO:0008006" key="9">
    <source>
        <dbReference type="Google" id="ProtNLM"/>
    </source>
</evidence>
<evidence type="ECO:0000313" key="7">
    <source>
        <dbReference type="EMBL" id="KAJ8772068.1"/>
    </source>
</evidence>
<dbReference type="Pfam" id="PF04674">
    <property type="entry name" value="Phi_1"/>
    <property type="match status" value="2"/>
</dbReference>
<reference evidence="7 8" key="1">
    <citation type="submission" date="2021-09" db="EMBL/GenBank/DDBJ databases">
        <title>Genomic insights and catalytic innovation underlie evolution of tropane alkaloids biosynthesis.</title>
        <authorList>
            <person name="Wang Y.-J."/>
            <person name="Tian T."/>
            <person name="Huang J.-P."/>
            <person name="Huang S.-X."/>
        </authorList>
    </citation>
    <scope>NUCLEOTIDE SEQUENCE [LARGE SCALE GENOMIC DNA]</scope>
    <source>
        <strain evidence="7">KIB-2018</strain>
        <tissue evidence="7">Leaf</tissue>
    </source>
</reference>
<comment type="similarity">
    <text evidence="5">Belongs to the EXORDIUM family.</text>
</comment>